<reference evidence="1" key="1">
    <citation type="submission" date="2021-01" db="EMBL/GenBank/DDBJ databases">
        <authorList>
            <person name="Corre E."/>
            <person name="Pelletier E."/>
            <person name="Niang G."/>
            <person name="Scheremetjew M."/>
            <person name="Finn R."/>
            <person name="Kale V."/>
            <person name="Holt S."/>
            <person name="Cochrane G."/>
            <person name="Meng A."/>
            <person name="Brown T."/>
            <person name="Cohen L."/>
        </authorList>
    </citation>
    <scope>NUCLEOTIDE SEQUENCE</scope>
    <source>
        <strain evidence="1">CCMP3105</strain>
    </source>
</reference>
<accession>A0A7S4UDG8</accession>
<dbReference type="PANTHER" id="PTHR31681">
    <property type="entry name" value="C2H2-LIKE ZINC FINGER PROTEIN"/>
    <property type="match status" value="1"/>
</dbReference>
<organism evidence="1">
    <name type="scientific">Alexandrium monilatum</name>
    <dbReference type="NCBI Taxonomy" id="311494"/>
    <lineage>
        <taxon>Eukaryota</taxon>
        <taxon>Sar</taxon>
        <taxon>Alveolata</taxon>
        <taxon>Dinophyceae</taxon>
        <taxon>Gonyaulacales</taxon>
        <taxon>Pyrocystaceae</taxon>
        <taxon>Alexandrium</taxon>
    </lineage>
</organism>
<name>A0A7S4UDG8_9DINO</name>
<dbReference type="EMBL" id="HBNR01019517">
    <property type="protein sequence ID" value="CAE4573322.1"/>
    <property type="molecule type" value="Transcribed_RNA"/>
</dbReference>
<protein>
    <recommendedName>
        <fullName evidence="2">PARP</fullName>
    </recommendedName>
</protein>
<dbReference type="SUPFAM" id="SSF56399">
    <property type="entry name" value="ADP-ribosylation"/>
    <property type="match status" value="1"/>
</dbReference>
<dbReference type="Gene3D" id="3.90.228.10">
    <property type="match status" value="1"/>
</dbReference>
<evidence type="ECO:0000313" key="1">
    <source>
        <dbReference type="EMBL" id="CAE4573322.1"/>
    </source>
</evidence>
<gene>
    <name evidence="1" type="ORF">AMON00008_LOCUS12941</name>
</gene>
<proteinExistence type="predicted"/>
<dbReference type="PANTHER" id="PTHR31681:SF3">
    <property type="entry name" value="OS04G0690100 PROTEIN"/>
    <property type="match status" value="1"/>
</dbReference>
<sequence>MAAPQPSTMAICALPGCTRQAWNGQPGEFCSRRCRAAGGQGPHGQQAVLPPVCIRPGCGEPAWDGQVGSFCRSVCRDAGPLPESLLCARPECSRPSWNGQPGEFCSRSCQAAVLAAMRPAPGTQVSQGKFEELQAQFLSKWKAEGDPPAIASIWHVHNEALLERHKVLEISDKALRPRALVRHQAYCEGLGEVPLKPPGRNPGNQQRRFHATTMLCDFSGSPCSAAGCSTCSIIRSGFKLNCVQNGFYGRGIYSTSTSSKAYQYGNKRAMLVVGVAVGVAETFAGNGPSQGPLPSGCHSRLVSKFNDEIVVFEESAIVPMYLMVLM</sequence>
<evidence type="ECO:0008006" key="2">
    <source>
        <dbReference type="Google" id="ProtNLM"/>
    </source>
</evidence>
<dbReference type="AlphaFoldDB" id="A0A7S4UDG8"/>